<feature type="transmembrane region" description="Helical" evidence="1">
    <location>
        <begin position="228"/>
        <end position="247"/>
    </location>
</feature>
<evidence type="ECO:0000313" key="4">
    <source>
        <dbReference type="Proteomes" id="UP000638043"/>
    </source>
</evidence>
<feature type="transmembrane region" description="Helical" evidence="1">
    <location>
        <begin position="65"/>
        <end position="87"/>
    </location>
</feature>
<dbReference type="RefSeq" id="WP_188703147.1">
    <property type="nucleotide sequence ID" value="NZ_BMMQ01000013.1"/>
</dbReference>
<feature type="transmembrane region" description="Helical" evidence="1">
    <location>
        <begin position="26"/>
        <end position="45"/>
    </location>
</feature>
<feature type="transmembrane region" description="Helical" evidence="1">
    <location>
        <begin position="384"/>
        <end position="403"/>
    </location>
</feature>
<gene>
    <name evidence="3" type="ORF">GCM10010910_29190</name>
</gene>
<protein>
    <submittedName>
        <fullName evidence="3">Acyltransferase</fullName>
    </submittedName>
</protein>
<dbReference type="GO" id="GO:0016746">
    <property type="term" value="F:acyltransferase activity"/>
    <property type="evidence" value="ECO:0007669"/>
    <property type="project" value="UniProtKB-KW"/>
</dbReference>
<dbReference type="InterPro" id="IPR002656">
    <property type="entry name" value="Acyl_transf_3_dom"/>
</dbReference>
<keyword evidence="1" id="KW-1133">Transmembrane helix</keyword>
<name>A0ABQ2N8X7_9MICO</name>
<feature type="domain" description="Acyltransferase 3" evidence="2">
    <location>
        <begin position="21"/>
        <end position="355"/>
    </location>
</feature>
<feature type="transmembrane region" description="Helical" evidence="1">
    <location>
        <begin position="334"/>
        <end position="355"/>
    </location>
</feature>
<keyword evidence="3" id="KW-0808">Transferase</keyword>
<dbReference type="EMBL" id="BMMQ01000013">
    <property type="protein sequence ID" value="GGO67432.1"/>
    <property type="molecule type" value="Genomic_DNA"/>
</dbReference>
<keyword evidence="4" id="KW-1185">Reference proteome</keyword>
<keyword evidence="1" id="KW-0812">Transmembrane</keyword>
<feature type="transmembrane region" description="Helical" evidence="1">
    <location>
        <begin position="259"/>
        <end position="280"/>
    </location>
</feature>
<organism evidence="3 4">
    <name type="scientific">Microbacterium nanhaiense</name>
    <dbReference type="NCBI Taxonomy" id="1301026"/>
    <lineage>
        <taxon>Bacteria</taxon>
        <taxon>Bacillati</taxon>
        <taxon>Actinomycetota</taxon>
        <taxon>Actinomycetes</taxon>
        <taxon>Micrococcales</taxon>
        <taxon>Microbacteriaceae</taxon>
        <taxon>Microbacterium</taxon>
    </lineage>
</organism>
<feature type="transmembrane region" description="Helical" evidence="1">
    <location>
        <begin position="198"/>
        <end position="216"/>
    </location>
</feature>
<feature type="transmembrane region" description="Helical" evidence="1">
    <location>
        <begin position="108"/>
        <end position="126"/>
    </location>
</feature>
<feature type="transmembrane region" description="Helical" evidence="1">
    <location>
        <begin position="301"/>
        <end position="322"/>
    </location>
</feature>
<sequence>MTTIRIATVPPPTVPERSTTIDAVRALSLLTVIVLHALMVGAWIGTGGGLQTKVALAGETWFAPATWVVQVMPLFFIAGGYVSLLQWRRLRSRGATVGDYVAGRVRRLAVPATLMVAAVGSALAIARVLGADSGLVAEASLRIGQPLWFLAVYIGATALVPAMSWLHERRPTVVLAGLALGALVVDLASRYADLAMGYVNLVFVWLLMQQLGFTMLDRRTSAWSRRALLAGTAVALGLLILCVALGWSPDMIENLNPPSVALVLLGAAQFFALQAALPWLDRVTARPSVSRVTTKVGGGAMSAYLWHMPLIMLMLAVMWLLGLPLPEPHSAAWWATRIPWLAAVFALVIPFAAAVTRADRPLARRADAIAGHPTTSRIPVAARVVLAVVLAIAGTTVALLLGLGDWSTALLSAAPLGAASILSSPAHERPAVAVRNRGDAVPRHAES</sequence>
<proteinExistence type="predicted"/>
<comment type="caution">
    <text evidence="3">The sequence shown here is derived from an EMBL/GenBank/DDBJ whole genome shotgun (WGS) entry which is preliminary data.</text>
</comment>
<evidence type="ECO:0000259" key="2">
    <source>
        <dbReference type="Pfam" id="PF01757"/>
    </source>
</evidence>
<keyword evidence="3" id="KW-0012">Acyltransferase</keyword>
<keyword evidence="1" id="KW-0472">Membrane</keyword>
<dbReference type="Proteomes" id="UP000638043">
    <property type="component" value="Unassembled WGS sequence"/>
</dbReference>
<feature type="transmembrane region" description="Helical" evidence="1">
    <location>
        <begin position="146"/>
        <end position="166"/>
    </location>
</feature>
<accession>A0ABQ2N8X7</accession>
<evidence type="ECO:0000256" key="1">
    <source>
        <dbReference type="SAM" id="Phobius"/>
    </source>
</evidence>
<evidence type="ECO:0000313" key="3">
    <source>
        <dbReference type="EMBL" id="GGO67432.1"/>
    </source>
</evidence>
<reference evidence="4" key="1">
    <citation type="journal article" date="2019" name="Int. J. Syst. Evol. Microbiol.">
        <title>The Global Catalogue of Microorganisms (GCM) 10K type strain sequencing project: providing services to taxonomists for standard genome sequencing and annotation.</title>
        <authorList>
            <consortium name="The Broad Institute Genomics Platform"/>
            <consortium name="The Broad Institute Genome Sequencing Center for Infectious Disease"/>
            <person name="Wu L."/>
            <person name="Ma J."/>
        </authorList>
    </citation>
    <scope>NUCLEOTIDE SEQUENCE [LARGE SCALE GENOMIC DNA]</scope>
    <source>
        <strain evidence="4">CGMCC 4.7181</strain>
    </source>
</reference>
<dbReference type="Pfam" id="PF01757">
    <property type="entry name" value="Acyl_transf_3"/>
    <property type="match status" value="1"/>
</dbReference>
<feature type="transmembrane region" description="Helical" evidence="1">
    <location>
        <begin position="173"/>
        <end position="192"/>
    </location>
</feature>